<dbReference type="EMBL" id="KV417657">
    <property type="protein sequence ID" value="KZP11803.1"/>
    <property type="molecule type" value="Genomic_DNA"/>
</dbReference>
<gene>
    <name evidence="2" type="ORF">FIBSPDRAFT_1050519</name>
</gene>
<evidence type="ECO:0000313" key="2">
    <source>
        <dbReference type="EMBL" id="KZP11803.1"/>
    </source>
</evidence>
<protein>
    <submittedName>
        <fullName evidence="2">Uncharacterized protein</fullName>
    </submittedName>
</protein>
<evidence type="ECO:0000313" key="3">
    <source>
        <dbReference type="Proteomes" id="UP000076532"/>
    </source>
</evidence>
<feature type="transmembrane region" description="Helical" evidence="1">
    <location>
        <begin position="98"/>
        <end position="117"/>
    </location>
</feature>
<dbReference type="OrthoDB" id="2520628at2759"/>
<feature type="transmembrane region" description="Helical" evidence="1">
    <location>
        <begin position="167"/>
        <end position="190"/>
    </location>
</feature>
<reference evidence="2 3" key="1">
    <citation type="journal article" date="2016" name="Mol. Biol. Evol.">
        <title>Comparative Genomics of Early-Diverging Mushroom-Forming Fungi Provides Insights into the Origins of Lignocellulose Decay Capabilities.</title>
        <authorList>
            <person name="Nagy L.G."/>
            <person name="Riley R."/>
            <person name="Tritt A."/>
            <person name="Adam C."/>
            <person name="Daum C."/>
            <person name="Floudas D."/>
            <person name="Sun H."/>
            <person name="Yadav J.S."/>
            <person name="Pangilinan J."/>
            <person name="Larsson K.H."/>
            <person name="Matsuura K."/>
            <person name="Barry K."/>
            <person name="Labutti K."/>
            <person name="Kuo R."/>
            <person name="Ohm R.A."/>
            <person name="Bhattacharya S.S."/>
            <person name="Shirouzu T."/>
            <person name="Yoshinaga Y."/>
            <person name="Martin F.M."/>
            <person name="Grigoriev I.V."/>
            <person name="Hibbett D.S."/>
        </authorList>
    </citation>
    <scope>NUCLEOTIDE SEQUENCE [LARGE SCALE GENOMIC DNA]</scope>
    <source>
        <strain evidence="2 3">CBS 109695</strain>
    </source>
</reference>
<keyword evidence="1" id="KW-0812">Transmembrane</keyword>
<keyword evidence="3" id="KW-1185">Reference proteome</keyword>
<sequence length="301" mass="31904">MSSNPILSLTTAATKYLVTTLLHPTYFPFPLALVLHAARTSLAHQHLARASSGSAAAYRSTPWPAYLAGFLIFSWGGGVTASLLLGLPPPQLYSAYPWAGYLGTHLFLTAVSPVLNLESIPARVMDTMFLPIDTLLRVISIFGALNLLTPAPASLLQPHPLLLASPIIPLILGAVASSGGGTLASALSVWSPDAEWRVRTPGWLRPGVGLRGSVDVWGGAVAAGVYQVLAGEQPFYRELRQSAFELVGVEGAKVTTVQPADARAVATLVLGALFAWRVYGVHWAPAPATKVQKEEVKEKAQ</sequence>
<feature type="transmembrane region" description="Helical" evidence="1">
    <location>
        <begin position="25"/>
        <end position="42"/>
    </location>
</feature>
<keyword evidence="1" id="KW-0472">Membrane</keyword>
<dbReference type="AlphaFoldDB" id="A0A166ANT3"/>
<feature type="transmembrane region" description="Helical" evidence="1">
    <location>
        <begin position="63"/>
        <end position="86"/>
    </location>
</feature>
<name>A0A166ANT3_9AGAM</name>
<dbReference type="Proteomes" id="UP000076532">
    <property type="component" value="Unassembled WGS sequence"/>
</dbReference>
<evidence type="ECO:0000256" key="1">
    <source>
        <dbReference type="SAM" id="Phobius"/>
    </source>
</evidence>
<proteinExistence type="predicted"/>
<keyword evidence="1" id="KW-1133">Transmembrane helix</keyword>
<organism evidence="2 3">
    <name type="scientific">Athelia psychrophila</name>
    <dbReference type="NCBI Taxonomy" id="1759441"/>
    <lineage>
        <taxon>Eukaryota</taxon>
        <taxon>Fungi</taxon>
        <taxon>Dikarya</taxon>
        <taxon>Basidiomycota</taxon>
        <taxon>Agaricomycotina</taxon>
        <taxon>Agaricomycetes</taxon>
        <taxon>Agaricomycetidae</taxon>
        <taxon>Atheliales</taxon>
        <taxon>Atheliaceae</taxon>
        <taxon>Athelia</taxon>
    </lineage>
</organism>
<accession>A0A166ANT3</accession>